<gene>
    <name evidence="4" type="ORF">BCR43DRAFT_438249</name>
</gene>
<evidence type="ECO:0000256" key="3">
    <source>
        <dbReference type="SAM" id="Phobius"/>
    </source>
</evidence>
<organism evidence="4 5">
    <name type="scientific">Syncephalastrum racemosum</name>
    <name type="common">Filamentous fungus</name>
    <dbReference type="NCBI Taxonomy" id="13706"/>
    <lineage>
        <taxon>Eukaryota</taxon>
        <taxon>Fungi</taxon>
        <taxon>Fungi incertae sedis</taxon>
        <taxon>Mucoromycota</taxon>
        <taxon>Mucoromycotina</taxon>
        <taxon>Mucoromycetes</taxon>
        <taxon>Mucorales</taxon>
        <taxon>Syncephalastraceae</taxon>
        <taxon>Syncephalastrum</taxon>
    </lineage>
</organism>
<evidence type="ECO:0000313" key="5">
    <source>
        <dbReference type="Proteomes" id="UP000242180"/>
    </source>
</evidence>
<dbReference type="STRING" id="13706.A0A1X2HFW6"/>
<keyword evidence="3" id="KW-0812">Transmembrane</keyword>
<feature type="compositionally biased region" description="Acidic residues" evidence="2">
    <location>
        <begin position="96"/>
        <end position="109"/>
    </location>
</feature>
<dbReference type="InParanoid" id="A0A1X2HFW6"/>
<feature type="transmembrane region" description="Helical" evidence="3">
    <location>
        <begin position="488"/>
        <end position="507"/>
    </location>
</feature>
<keyword evidence="3" id="KW-1133">Transmembrane helix</keyword>
<proteinExistence type="predicted"/>
<evidence type="ECO:0000256" key="1">
    <source>
        <dbReference type="SAM" id="Coils"/>
    </source>
</evidence>
<accession>A0A1X2HFW6</accession>
<protein>
    <submittedName>
        <fullName evidence="4">Uncharacterized protein</fullName>
    </submittedName>
</protein>
<keyword evidence="3" id="KW-0472">Membrane</keyword>
<feature type="coiled-coil region" evidence="1">
    <location>
        <begin position="125"/>
        <end position="297"/>
    </location>
</feature>
<keyword evidence="5" id="KW-1185">Reference proteome</keyword>
<dbReference type="OMA" id="IWRWCRF"/>
<evidence type="ECO:0000313" key="4">
    <source>
        <dbReference type="EMBL" id="ORY97818.1"/>
    </source>
</evidence>
<dbReference type="Proteomes" id="UP000242180">
    <property type="component" value="Unassembled WGS sequence"/>
</dbReference>
<sequence length="517" mass="58638">MQPPGPPSPSLSTASFLSSVSWMAEKSSTELIPMLKNAYSALKDKERDLMLAAEIGKSLLENNIKLKTSYEDLLQRSHRVDGSPLPTPSTSLATNEENDSGIDDNDDDDGGMRFVPSHRTREAMIEVLERKNSELTKRLEMAISEHENAGRANIKKTRKLEAEIETLKSSLEIATTKIQELEEMNQRQRRMEVAQAAANTHTSHETEDPMVEELLLKIEQLETDNTTVAQTKAELESKLGTTLIDLRRLKQQFEQFQFTQSDYETLQEAYERQFRHIAELNESLEEHRGVLQKLKERGVNIYSPKSTPVPSECGGDFGNGRGGGYHRHTLLGELESEWLKQKREEDDDQPSRIFFSPSASSVSHFTEKSLAAFHNMPNDFEAVLAKASGIDPQLLDEALGFINKLEEEHSDDKCLDLAEYDFQRAAADGNADDDEAFEDGPYAFDIFPCRDLYPRASPVSFQLQQVTDAPKSFLGRIRRLVRQFFRAVWRWCRFAIILTTAVLISVWNGPKDLLIEY</sequence>
<keyword evidence="1" id="KW-0175">Coiled coil</keyword>
<comment type="caution">
    <text evidence="4">The sequence shown here is derived from an EMBL/GenBank/DDBJ whole genome shotgun (WGS) entry which is preliminary data.</text>
</comment>
<evidence type="ECO:0000256" key="2">
    <source>
        <dbReference type="SAM" id="MobiDB-lite"/>
    </source>
</evidence>
<name>A0A1X2HFW6_SYNRA</name>
<dbReference type="AlphaFoldDB" id="A0A1X2HFW6"/>
<dbReference type="EMBL" id="MCGN01000004">
    <property type="protein sequence ID" value="ORY97818.1"/>
    <property type="molecule type" value="Genomic_DNA"/>
</dbReference>
<dbReference type="OrthoDB" id="9451547at2759"/>
<feature type="region of interest" description="Disordered" evidence="2">
    <location>
        <begin position="77"/>
        <end position="112"/>
    </location>
</feature>
<reference evidence="4 5" key="1">
    <citation type="submission" date="2016-07" db="EMBL/GenBank/DDBJ databases">
        <title>Pervasive Adenine N6-methylation of Active Genes in Fungi.</title>
        <authorList>
            <consortium name="DOE Joint Genome Institute"/>
            <person name="Mondo S.J."/>
            <person name="Dannebaum R.O."/>
            <person name="Kuo R.C."/>
            <person name="Labutti K."/>
            <person name="Haridas S."/>
            <person name="Kuo A."/>
            <person name="Salamov A."/>
            <person name="Ahrendt S.R."/>
            <person name="Lipzen A."/>
            <person name="Sullivan W."/>
            <person name="Andreopoulos W.B."/>
            <person name="Clum A."/>
            <person name="Lindquist E."/>
            <person name="Daum C."/>
            <person name="Ramamoorthy G.K."/>
            <person name="Gryganskyi A."/>
            <person name="Culley D."/>
            <person name="Magnuson J.K."/>
            <person name="James T.Y."/>
            <person name="O'Malley M.A."/>
            <person name="Stajich J.E."/>
            <person name="Spatafora J.W."/>
            <person name="Visel A."/>
            <person name="Grigoriev I.V."/>
        </authorList>
    </citation>
    <scope>NUCLEOTIDE SEQUENCE [LARGE SCALE GENOMIC DNA]</scope>
    <source>
        <strain evidence="4 5">NRRL 2496</strain>
    </source>
</reference>
<dbReference type="SMR" id="A0A1X2HFW6"/>